<evidence type="ECO:0000313" key="3">
    <source>
        <dbReference type="Proteomes" id="UP000503011"/>
    </source>
</evidence>
<dbReference type="SUPFAM" id="SSF51735">
    <property type="entry name" value="NAD(P)-binding Rossmann-fold domains"/>
    <property type="match status" value="1"/>
</dbReference>
<dbReference type="InterPro" id="IPR020843">
    <property type="entry name" value="ER"/>
</dbReference>
<gene>
    <name evidence="2" type="ORF">Psuf_072350</name>
</gene>
<dbReference type="InterPro" id="IPR013149">
    <property type="entry name" value="ADH-like_C"/>
</dbReference>
<dbReference type="PANTHER" id="PTHR43677:SF4">
    <property type="entry name" value="QUINONE OXIDOREDUCTASE-LIKE PROTEIN 2"/>
    <property type="match status" value="1"/>
</dbReference>
<dbReference type="CDD" id="cd08270">
    <property type="entry name" value="MDR4"/>
    <property type="match status" value="1"/>
</dbReference>
<dbReference type="InterPro" id="IPR011032">
    <property type="entry name" value="GroES-like_sf"/>
</dbReference>
<proteinExistence type="predicted"/>
<dbReference type="AlphaFoldDB" id="A0A6F8YUX6"/>
<reference evidence="2 3" key="2">
    <citation type="submission" date="2020-03" db="EMBL/GenBank/DDBJ databases">
        <authorList>
            <person name="Ichikawa N."/>
            <person name="Kimura A."/>
            <person name="Kitahashi Y."/>
            <person name="Uohara A."/>
        </authorList>
    </citation>
    <scope>NUCLEOTIDE SEQUENCE [LARGE SCALE GENOMIC DNA]</scope>
    <source>
        <strain evidence="2 3">NBRC 105367</strain>
    </source>
</reference>
<accession>A0A6F8YUX6</accession>
<protein>
    <submittedName>
        <fullName evidence="2">Oxidoreductase</fullName>
    </submittedName>
</protein>
<dbReference type="Gene3D" id="3.40.50.720">
    <property type="entry name" value="NAD(P)-binding Rossmann-like Domain"/>
    <property type="match status" value="1"/>
</dbReference>
<dbReference type="SMART" id="SM00829">
    <property type="entry name" value="PKS_ER"/>
    <property type="match status" value="1"/>
</dbReference>
<feature type="domain" description="Enoyl reductase (ER)" evidence="1">
    <location>
        <begin position="9"/>
        <end position="299"/>
    </location>
</feature>
<evidence type="ECO:0000313" key="2">
    <source>
        <dbReference type="EMBL" id="BCB89922.1"/>
    </source>
</evidence>
<dbReference type="Pfam" id="PF00107">
    <property type="entry name" value="ADH_zinc_N"/>
    <property type="match status" value="1"/>
</dbReference>
<dbReference type="SUPFAM" id="SSF50129">
    <property type="entry name" value="GroES-like"/>
    <property type="match status" value="1"/>
</dbReference>
<sequence length="302" mass="30161">MRALIATRESAQGFHLAEVPEPKPRPDQALVEVRHASVNFGEARSLGTGPAGTVLGYDAAGYVLRAAEDGTGPAAGERVAALGAGAWAERAAFDTGSLAAVPDAVDLAEAAALPLIGITALRTLRATGSVLGRRVLITGAAGGVGRIATQLARLGGAHVIASVGSAPRAEGLAQLGASEVTVGLEGIDEPVDVVLDNVGGAQLVAAWGLLRPGGTLQSIGSASGAPSVFPPNSLFALGPAKTLRSFGDAANPGPDLTTLLDLAARGTLTVQVGWRGSWHHAAGAVDALLARRLAGKAVIDIS</sequence>
<dbReference type="PANTHER" id="PTHR43677">
    <property type="entry name" value="SHORT-CHAIN DEHYDROGENASE/REDUCTASE"/>
    <property type="match status" value="1"/>
</dbReference>
<dbReference type="InterPro" id="IPR051397">
    <property type="entry name" value="Zn-ADH-like_protein"/>
</dbReference>
<dbReference type="InterPro" id="IPR036291">
    <property type="entry name" value="NAD(P)-bd_dom_sf"/>
</dbReference>
<organism evidence="2 3">
    <name type="scientific">Phytohabitans suffuscus</name>
    <dbReference type="NCBI Taxonomy" id="624315"/>
    <lineage>
        <taxon>Bacteria</taxon>
        <taxon>Bacillati</taxon>
        <taxon>Actinomycetota</taxon>
        <taxon>Actinomycetes</taxon>
        <taxon>Micromonosporales</taxon>
        <taxon>Micromonosporaceae</taxon>
    </lineage>
</organism>
<keyword evidence="3" id="KW-1185">Reference proteome</keyword>
<name>A0A6F8YUX6_9ACTN</name>
<dbReference type="Proteomes" id="UP000503011">
    <property type="component" value="Chromosome"/>
</dbReference>
<dbReference type="GO" id="GO:0016491">
    <property type="term" value="F:oxidoreductase activity"/>
    <property type="evidence" value="ECO:0007669"/>
    <property type="project" value="InterPro"/>
</dbReference>
<evidence type="ECO:0000259" key="1">
    <source>
        <dbReference type="SMART" id="SM00829"/>
    </source>
</evidence>
<dbReference type="RefSeq" id="WP_173161986.1">
    <property type="nucleotide sequence ID" value="NZ_AP022871.1"/>
</dbReference>
<dbReference type="EMBL" id="AP022871">
    <property type="protein sequence ID" value="BCB89922.1"/>
    <property type="molecule type" value="Genomic_DNA"/>
</dbReference>
<reference evidence="2 3" key="1">
    <citation type="submission" date="2020-03" db="EMBL/GenBank/DDBJ databases">
        <title>Whole genome shotgun sequence of Phytohabitans suffuscus NBRC 105367.</title>
        <authorList>
            <person name="Komaki H."/>
            <person name="Tamura T."/>
        </authorList>
    </citation>
    <scope>NUCLEOTIDE SEQUENCE [LARGE SCALE GENOMIC DNA]</scope>
    <source>
        <strain evidence="2 3">NBRC 105367</strain>
    </source>
</reference>
<dbReference type="KEGG" id="psuu:Psuf_072350"/>
<dbReference type="Gene3D" id="3.90.180.10">
    <property type="entry name" value="Medium-chain alcohol dehydrogenases, catalytic domain"/>
    <property type="match status" value="1"/>
</dbReference>